<evidence type="ECO:0008006" key="4">
    <source>
        <dbReference type="Google" id="ProtNLM"/>
    </source>
</evidence>
<evidence type="ECO:0000256" key="1">
    <source>
        <dbReference type="SAM" id="SignalP"/>
    </source>
</evidence>
<proteinExistence type="predicted"/>
<reference evidence="2 3" key="1">
    <citation type="submission" date="2019-09" db="EMBL/GenBank/DDBJ databases">
        <title>The draft genomes of Allium pathogen Pseudomonas sp.</title>
        <authorList>
            <person name="Fujikawa T."/>
            <person name="Sawada H."/>
        </authorList>
    </citation>
    <scope>NUCLEOTIDE SEQUENCE [LARGE SCALE GENOMIC DNA]</scope>
    <source>
        <strain evidence="2 3">MAFF 730085</strain>
    </source>
</reference>
<organism evidence="2 3">
    <name type="scientific">Pseudomonas kitaguniensis</name>
    <dbReference type="NCBI Taxonomy" id="2607908"/>
    <lineage>
        <taxon>Bacteria</taxon>
        <taxon>Pseudomonadati</taxon>
        <taxon>Pseudomonadota</taxon>
        <taxon>Gammaproteobacteria</taxon>
        <taxon>Pseudomonadales</taxon>
        <taxon>Pseudomonadaceae</taxon>
        <taxon>Pseudomonas</taxon>
    </lineage>
</organism>
<gene>
    <name evidence="2" type="ORF">F0170_23060</name>
</gene>
<feature type="signal peptide" evidence="1">
    <location>
        <begin position="1"/>
        <end position="19"/>
    </location>
</feature>
<protein>
    <recommendedName>
        <fullName evidence="4">Tail fiber domain-containing protein</fullName>
    </recommendedName>
</protein>
<dbReference type="AlphaFoldDB" id="A0A5N7JYX6"/>
<keyword evidence="1" id="KW-0732">Signal</keyword>
<sequence length="477" mass="49070">MKNWAVALLLGAVPSVVVADAIPEVTDHHVNIVTDDAVDKPSSLRVVKDTHGVSDAVFAYHNAIGPLASGYGFHALDEGDGGAGGGAIGGATTRTTTADAIVGNRRATGPGNGVIGTRWENGDGSGVYGLMRGTGTGSGVTGYKILTGDGHGVYGKNESTDGSGVYGERLNGAGPGYGVLGYAKGAVGIDNASVAGLKKSGDWGYSILADSRGRDSALRAFSAANAAKAVDSLTDATNNSPVSNTFERANGSMGVVTSDFVSGGGSRTAPLVVSESRIEPNAASTGAARVTAIDARVSNAVTGSDDVRGASSTVLATDGKQATGYRAMVDGRNDANYGVYANAVGGKSNYSGYFVGDVQAGRVMTPTDSKLQEVHGEVDYAKSMQRVLANKIYVSDRYIVWKETDAKGVVTEKRQKIASNETGNLAQDIQKTNPDAVAVNPDGYLSVSDREELYQLKAAVIYLTRQLKAKGIDVAPQ</sequence>
<name>A0A5N7JYX6_9PSED</name>
<feature type="chain" id="PRO_5024835165" description="Tail fiber domain-containing protein" evidence="1">
    <location>
        <begin position="20"/>
        <end position="477"/>
    </location>
</feature>
<evidence type="ECO:0000313" key="2">
    <source>
        <dbReference type="EMBL" id="MPQ86607.1"/>
    </source>
</evidence>
<dbReference type="RefSeq" id="WP_152751165.1">
    <property type="nucleotide sequence ID" value="NZ_VUBA01000164.1"/>
</dbReference>
<dbReference type="Proteomes" id="UP000325438">
    <property type="component" value="Unassembled WGS sequence"/>
</dbReference>
<evidence type="ECO:0000313" key="3">
    <source>
        <dbReference type="Proteomes" id="UP000325438"/>
    </source>
</evidence>
<accession>A0A5N7JYX6</accession>
<comment type="caution">
    <text evidence="2">The sequence shown here is derived from an EMBL/GenBank/DDBJ whole genome shotgun (WGS) entry which is preliminary data.</text>
</comment>
<dbReference type="EMBL" id="VUBA01000164">
    <property type="protein sequence ID" value="MPQ86607.1"/>
    <property type="molecule type" value="Genomic_DNA"/>
</dbReference>